<dbReference type="NCBIfam" id="TIGR02868">
    <property type="entry name" value="CydC"/>
    <property type="match status" value="1"/>
</dbReference>
<protein>
    <submittedName>
        <fullName evidence="10">Fused ATPase and permease components (CydC)</fullName>
    </submittedName>
</protein>
<dbReference type="InterPro" id="IPR011527">
    <property type="entry name" value="ABC1_TM_dom"/>
</dbReference>
<dbReference type="PANTHER" id="PTHR24221:SF653">
    <property type="entry name" value="TRANSPORT ATP-BINDING PROTEIN CYDC"/>
    <property type="match status" value="1"/>
</dbReference>
<evidence type="ECO:0000256" key="1">
    <source>
        <dbReference type="ARBA" id="ARBA00004651"/>
    </source>
</evidence>
<evidence type="ECO:0000313" key="11">
    <source>
        <dbReference type="Proteomes" id="UP001314241"/>
    </source>
</evidence>
<comment type="caution">
    <text evidence="10">The sequence shown here is derived from an EMBL/GenBank/DDBJ whole genome shotgun (WGS) entry which is preliminary data.</text>
</comment>
<dbReference type="InterPro" id="IPR039421">
    <property type="entry name" value="Type_1_exporter"/>
</dbReference>
<keyword evidence="5 7" id="KW-1133">Transmembrane helix</keyword>
<feature type="domain" description="ABC transmembrane type-1" evidence="9">
    <location>
        <begin position="26"/>
        <end position="269"/>
    </location>
</feature>
<evidence type="ECO:0000256" key="2">
    <source>
        <dbReference type="ARBA" id="ARBA00022692"/>
    </source>
</evidence>
<dbReference type="InterPro" id="IPR027417">
    <property type="entry name" value="P-loop_NTPase"/>
</dbReference>
<dbReference type="InterPro" id="IPR003593">
    <property type="entry name" value="AAA+_ATPase"/>
</dbReference>
<evidence type="ECO:0000259" key="9">
    <source>
        <dbReference type="PROSITE" id="PS50929"/>
    </source>
</evidence>
<keyword evidence="11" id="KW-1185">Reference proteome</keyword>
<dbReference type="Gene3D" id="3.40.50.300">
    <property type="entry name" value="P-loop containing nucleotide triphosphate hydrolases"/>
    <property type="match status" value="1"/>
</dbReference>
<dbReference type="PROSITE" id="PS50893">
    <property type="entry name" value="ABC_TRANSPORTER_2"/>
    <property type="match status" value="1"/>
</dbReference>
<organism evidence="10 11">
    <name type="scientific">Eupransor demetentiae</name>
    <dbReference type="NCBI Taxonomy" id="3109584"/>
    <lineage>
        <taxon>Bacteria</taxon>
        <taxon>Bacillati</taxon>
        <taxon>Bacillota</taxon>
        <taxon>Bacilli</taxon>
        <taxon>Lactobacillales</taxon>
        <taxon>Lactobacillaceae</taxon>
        <taxon>Eupransor</taxon>
    </lineage>
</organism>
<keyword evidence="6 7" id="KW-0472">Membrane</keyword>
<feature type="transmembrane region" description="Helical" evidence="7">
    <location>
        <begin position="142"/>
        <end position="162"/>
    </location>
</feature>
<feature type="transmembrane region" description="Helical" evidence="7">
    <location>
        <begin position="61"/>
        <end position="80"/>
    </location>
</feature>
<dbReference type="Gene3D" id="1.20.1560.10">
    <property type="entry name" value="ABC transporter type 1, transmembrane domain"/>
    <property type="match status" value="1"/>
</dbReference>
<dbReference type="Pfam" id="PF00664">
    <property type="entry name" value="ABC_membrane"/>
    <property type="match status" value="1"/>
</dbReference>
<dbReference type="InterPro" id="IPR017871">
    <property type="entry name" value="ABC_transporter-like_CS"/>
</dbReference>
<dbReference type="Proteomes" id="UP001314241">
    <property type="component" value="Unassembled WGS sequence"/>
</dbReference>
<evidence type="ECO:0000256" key="5">
    <source>
        <dbReference type="ARBA" id="ARBA00022989"/>
    </source>
</evidence>
<name>A0ABM9N393_9LACO</name>
<feature type="transmembrane region" description="Helical" evidence="7">
    <location>
        <begin position="168"/>
        <end position="188"/>
    </location>
</feature>
<dbReference type="InterPro" id="IPR003439">
    <property type="entry name" value="ABC_transporter-like_ATP-bd"/>
</dbReference>
<evidence type="ECO:0000259" key="8">
    <source>
        <dbReference type="PROSITE" id="PS50893"/>
    </source>
</evidence>
<keyword evidence="3" id="KW-0547">Nucleotide-binding</keyword>
<keyword evidence="2 7" id="KW-0812">Transmembrane</keyword>
<dbReference type="InterPro" id="IPR014223">
    <property type="entry name" value="ABC_CydC/D"/>
</dbReference>
<comment type="subcellular location">
    <subcellularLocation>
        <location evidence="1">Cell membrane</location>
        <topology evidence="1">Multi-pass membrane protein</topology>
    </subcellularLocation>
</comment>
<evidence type="ECO:0000256" key="4">
    <source>
        <dbReference type="ARBA" id="ARBA00022840"/>
    </source>
</evidence>
<dbReference type="RefSeq" id="WP_349641166.1">
    <property type="nucleotide sequence ID" value="NZ_CAWVOH010000001.1"/>
</dbReference>
<dbReference type="SUPFAM" id="SSF52540">
    <property type="entry name" value="P-loop containing nucleoside triphosphate hydrolases"/>
    <property type="match status" value="1"/>
</dbReference>
<gene>
    <name evidence="10" type="ORF">R54876_GBNLAHCA_00163</name>
</gene>
<evidence type="ECO:0000256" key="3">
    <source>
        <dbReference type="ARBA" id="ARBA00022741"/>
    </source>
</evidence>
<dbReference type="Pfam" id="PF00005">
    <property type="entry name" value="ABC_tran"/>
    <property type="match status" value="1"/>
</dbReference>
<dbReference type="CDD" id="cd03247">
    <property type="entry name" value="ABCC_cytochrome_bd"/>
    <property type="match status" value="1"/>
</dbReference>
<dbReference type="PROSITE" id="PS50929">
    <property type="entry name" value="ABC_TM1F"/>
    <property type="match status" value="1"/>
</dbReference>
<reference evidence="10 11" key="1">
    <citation type="submission" date="2024-01" db="EMBL/GenBank/DDBJ databases">
        <authorList>
            <person name="Botero Cardona J."/>
        </authorList>
    </citation>
    <scope>NUCLEOTIDE SEQUENCE [LARGE SCALE GENOMIC DNA]</scope>
    <source>
        <strain evidence="10 11">LMG 33000</strain>
    </source>
</reference>
<sequence length="575" mass="64954">MKKFRELIRTDRWIFPFLKAQKWGVLWSIVLSFMTIFAAAALMFVSGFLISRAAQRPSNILLIYVPIVLTRGFGIARPVFRYVERLVSHNWVLRIVSKSRRRLYQSAASTAASIRSKLQTGKVLSLLADDLDQLQNLYLRTIFPVGAGIMLYLGSSLALGFLNVYFALFWFFMLGIIMVVLPWLSFALNRHRVIQQKALQNELYTDATDAIMGMQDWVLSGRQKDLVTTQGRVMKTLSRVKYQSMRFGWWRDFTVQALALIVLLALLAWSDWQYAGNYMARNYIAAFSLALIPLVDTFLSVNQGVAESSFYEDSIKRLNELPEPSELPARQERKLPANFDISFQDVSFAYDKKEIIRDMDLTIHSGEKVALLGRSGAGKTTMLKLLAGDIKPDDGTVRLGDYNPADFDDLSALVAVLDQQAYLFDTTILNNVRMGNLRVSDQEVEAAIRDAGLAPLIASLPDGVHTQMLEAGQRFSGGERQRFALARVLLQQAPIVILDEPTVSLDPKTEHEVLDQIFTALADRTIIWVTHHLTGIDEVNQVYFLENGEFTMQGSPKDLAQNSDHFKALLAMDQF</sequence>
<evidence type="ECO:0000256" key="6">
    <source>
        <dbReference type="ARBA" id="ARBA00023136"/>
    </source>
</evidence>
<keyword evidence="4" id="KW-0067">ATP-binding</keyword>
<feature type="domain" description="ABC transporter" evidence="8">
    <location>
        <begin position="341"/>
        <end position="572"/>
    </location>
</feature>
<dbReference type="PANTHER" id="PTHR24221">
    <property type="entry name" value="ATP-BINDING CASSETTE SUB-FAMILY B"/>
    <property type="match status" value="1"/>
</dbReference>
<dbReference type="SUPFAM" id="SSF90123">
    <property type="entry name" value="ABC transporter transmembrane region"/>
    <property type="match status" value="1"/>
</dbReference>
<accession>A0ABM9N393</accession>
<dbReference type="InterPro" id="IPR036640">
    <property type="entry name" value="ABC1_TM_sf"/>
</dbReference>
<dbReference type="SMART" id="SM00382">
    <property type="entry name" value="AAA"/>
    <property type="match status" value="1"/>
</dbReference>
<proteinExistence type="predicted"/>
<feature type="transmembrane region" description="Helical" evidence="7">
    <location>
        <begin position="282"/>
        <end position="301"/>
    </location>
</feature>
<feature type="transmembrane region" description="Helical" evidence="7">
    <location>
        <begin position="25"/>
        <end position="49"/>
    </location>
</feature>
<dbReference type="EMBL" id="CAWVOH010000001">
    <property type="protein sequence ID" value="CAK8053606.1"/>
    <property type="molecule type" value="Genomic_DNA"/>
</dbReference>
<dbReference type="PROSITE" id="PS00211">
    <property type="entry name" value="ABC_TRANSPORTER_1"/>
    <property type="match status" value="1"/>
</dbReference>
<feature type="transmembrane region" description="Helical" evidence="7">
    <location>
        <begin position="249"/>
        <end position="270"/>
    </location>
</feature>
<evidence type="ECO:0000256" key="7">
    <source>
        <dbReference type="SAM" id="Phobius"/>
    </source>
</evidence>
<evidence type="ECO:0000313" key="10">
    <source>
        <dbReference type="EMBL" id="CAK8053606.1"/>
    </source>
</evidence>